<accession>A0ABP0CE29</accession>
<organism evidence="2 3">
    <name type="scientific">Sporothrix eucalyptigena</name>
    <dbReference type="NCBI Taxonomy" id="1812306"/>
    <lineage>
        <taxon>Eukaryota</taxon>
        <taxon>Fungi</taxon>
        <taxon>Dikarya</taxon>
        <taxon>Ascomycota</taxon>
        <taxon>Pezizomycotina</taxon>
        <taxon>Sordariomycetes</taxon>
        <taxon>Sordariomycetidae</taxon>
        <taxon>Ophiostomatales</taxon>
        <taxon>Ophiostomataceae</taxon>
        <taxon>Sporothrix</taxon>
    </lineage>
</organism>
<evidence type="ECO:0000313" key="2">
    <source>
        <dbReference type="EMBL" id="CAK7230337.1"/>
    </source>
</evidence>
<keyword evidence="3" id="KW-1185">Reference proteome</keyword>
<evidence type="ECO:0000259" key="1">
    <source>
        <dbReference type="Pfam" id="PF06985"/>
    </source>
</evidence>
<sequence length="112" mass="13049">MRLLERTDTGDVRFKNFPNEDLLPQYAILSHTWGVDGEEVSYTDILHGTAKDKLGYTKIEFCRDQAWNSGLRFFWVDTCCIDKSNSPELQESINCMFRCTMGSIFQKQQMVH</sequence>
<proteinExistence type="predicted"/>
<dbReference type="Pfam" id="PF06985">
    <property type="entry name" value="HET"/>
    <property type="match status" value="1"/>
</dbReference>
<feature type="domain" description="Heterokaryon incompatibility" evidence="1">
    <location>
        <begin position="26"/>
        <end position="97"/>
    </location>
</feature>
<evidence type="ECO:0000313" key="3">
    <source>
        <dbReference type="Proteomes" id="UP001642482"/>
    </source>
</evidence>
<reference evidence="2 3" key="1">
    <citation type="submission" date="2024-01" db="EMBL/GenBank/DDBJ databases">
        <authorList>
            <person name="Allen C."/>
            <person name="Tagirdzhanova G."/>
        </authorList>
    </citation>
    <scope>NUCLEOTIDE SEQUENCE [LARGE SCALE GENOMIC DNA]</scope>
</reference>
<dbReference type="InterPro" id="IPR010730">
    <property type="entry name" value="HET"/>
</dbReference>
<dbReference type="PANTHER" id="PTHR10622">
    <property type="entry name" value="HET DOMAIN-CONTAINING PROTEIN"/>
    <property type="match status" value="1"/>
</dbReference>
<name>A0ABP0CE29_9PEZI</name>
<dbReference type="Proteomes" id="UP001642482">
    <property type="component" value="Unassembled WGS sequence"/>
</dbReference>
<comment type="caution">
    <text evidence="2">The sequence shown here is derived from an EMBL/GenBank/DDBJ whole genome shotgun (WGS) entry which is preliminary data.</text>
</comment>
<protein>
    <submittedName>
        <fullName evidence="2">Vegetative incompatibility protein HET-E-1</fullName>
    </submittedName>
</protein>
<dbReference type="PANTHER" id="PTHR10622:SF10">
    <property type="entry name" value="HET DOMAIN-CONTAINING PROTEIN"/>
    <property type="match status" value="1"/>
</dbReference>
<gene>
    <name evidence="2" type="primary">HETE1</name>
    <name evidence="2" type="ORF">SEUCBS140593_007556</name>
</gene>
<dbReference type="EMBL" id="CAWUHD010000092">
    <property type="protein sequence ID" value="CAK7230337.1"/>
    <property type="molecule type" value="Genomic_DNA"/>
</dbReference>